<dbReference type="Pfam" id="PF26141">
    <property type="entry name" value="PMEL_NMB_N"/>
    <property type="match status" value="1"/>
</dbReference>
<evidence type="ECO:0000313" key="8">
    <source>
        <dbReference type="Proteomes" id="UP001176940"/>
    </source>
</evidence>
<dbReference type="InterPro" id="IPR000601">
    <property type="entry name" value="PKD_dom"/>
</dbReference>
<dbReference type="InterPro" id="IPR046846">
    <property type="entry name" value="PKAT_KLD"/>
</dbReference>
<keyword evidence="2" id="KW-0325">Glycoprotein</keyword>
<dbReference type="CDD" id="cd00146">
    <property type="entry name" value="PKD"/>
    <property type="match status" value="1"/>
</dbReference>
<dbReference type="EMBL" id="CAUEEQ010000836">
    <property type="protein sequence ID" value="CAJ0918083.1"/>
    <property type="molecule type" value="Genomic_DNA"/>
</dbReference>
<keyword evidence="1" id="KW-0732">Signal</keyword>
<feature type="region of interest" description="Disordered" evidence="4">
    <location>
        <begin position="104"/>
        <end position="149"/>
    </location>
</feature>
<feature type="compositionally biased region" description="Polar residues" evidence="4">
    <location>
        <begin position="11"/>
        <end position="22"/>
    </location>
</feature>
<proteinExistence type="inferred from homology"/>
<dbReference type="Pfam" id="PF20433">
    <property type="entry name" value="PKAT_KLD"/>
    <property type="match status" value="1"/>
</dbReference>
<feature type="compositionally biased region" description="Basic and acidic residues" evidence="4">
    <location>
        <begin position="104"/>
        <end position="118"/>
    </location>
</feature>
<dbReference type="InterPro" id="IPR022409">
    <property type="entry name" value="PKD/Chitinase_dom"/>
</dbReference>
<keyword evidence="5" id="KW-1133">Transmembrane helix</keyword>
<evidence type="ECO:0000256" key="4">
    <source>
        <dbReference type="SAM" id="MobiDB-lite"/>
    </source>
</evidence>
<dbReference type="PANTHER" id="PTHR11861:SF1">
    <property type="entry name" value="MELANOCYTE PROTEIN PMEL"/>
    <property type="match status" value="1"/>
</dbReference>
<dbReference type="InterPro" id="IPR045219">
    <property type="entry name" value="PKAT"/>
</dbReference>
<reference evidence="7" key="1">
    <citation type="submission" date="2023-07" db="EMBL/GenBank/DDBJ databases">
        <authorList>
            <person name="Stuckert A."/>
        </authorList>
    </citation>
    <scope>NUCLEOTIDE SEQUENCE</scope>
</reference>
<feature type="domain" description="PKD" evidence="6">
    <location>
        <begin position="473"/>
        <end position="511"/>
    </location>
</feature>
<dbReference type="SUPFAM" id="SSF49299">
    <property type="entry name" value="PKD domain"/>
    <property type="match status" value="1"/>
</dbReference>
<evidence type="ECO:0000259" key="6">
    <source>
        <dbReference type="PROSITE" id="PS50093"/>
    </source>
</evidence>
<dbReference type="InterPro" id="IPR036397">
    <property type="entry name" value="RNaseH_sf"/>
</dbReference>
<evidence type="ECO:0000256" key="2">
    <source>
        <dbReference type="ARBA" id="ARBA00023180"/>
    </source>
</evidence>
<comment type="caution">
    <text evidence="7">The sequence shown here is derived from an EMBL/GenBank/DDBJ whole genome shotgun (WGS) entry which is preliminary data.</text>
</comment>
<dbReference type="InterPro" id="IPR013783">
    <property type="entry name" value="Ig-like_fold"/>
</dbReference>
<evidence type="ECO:0000313" key="7">
    <source>
        <dbReference type="EMBL" id="CAJ0918083.1"/>
    </source>
</evidence>
<dbReference type="Proteomes" id="UP001176940">
    <property type="component" value="Unassembled WGS sequence"/>
</dbReference>
<organism evidence="7 8">
    <name type="scientific">Ranitomeya imitator</name>
    <name type="common">mimic poison frog</name>
    <dbReference type="NCBI Taxonomy" id="111125"/>
    <lineage>
        <taxon>Eukaryota</taxon>
        <taxon>Metazoa</taxon>
        <taxon>Chordata</taxon>
        <taxon>Craniata</taxon>
        <taxon>Vertebrata</taxon>
        <taxon>Euteleostomi</taxon>
        <taxon>Amphibia</taxon>
        <taxon>Batrachia</taxon>
        <taxon>Anura</taxon>
        <taxon>Neobatrachia</taxon>
        <taxon>Hyloidea</taxon>
        <taxon>Dendrobatidae</taxon>
        <taxon>Dendrobatinae</taxon>
        <taxon>Ranitomeya</taxon>
    </lineage>
</organism>
<name>A0ABN9KPK7_9NEOB</name>
<gene>
    <name evidence="7" type="ORF">RIMI_LOCUS679541</name>
</gene>
<comment type="similarity">
    <text evidence="3">Belongs to the PMEL/NMB family.</text>
</comment>
<evidence type="ECO:0000256" key="3">
    <source>
        <dbReference type="ARBA" id="ARBA00025776"/>
    </source>
</evidence>
<dbReference type="SMART" id="SM00089">
    <property type="entry name" value="PKD"/>
    <property type="match status" value="1"/>
</dbReference>
<dbReference type="Gene3D" id="2.60.40.10">
    <property type="entry name" value="Immunoglobulins"/>
    <property type="match status" value="1"/>
</dbReference>
<keyword evidence="8" id="KW-1185">Reference proteome</keyword>
<accession>A0ABN9KPK7</accession>
<feature type="transmembrane region" description="Helical" evidence="5">
    <location>
        <begin position="846"/>
        <end position="869"/>
    </location>
</feature>
<evidence type="ECO:0000256" key="5">
    <source>
        <dbReference type="SAM" id="Phobius"/>
    </source>
</evidence>
<dbReference type="PROSITE" id="PS50093">
    <property type="entry name" value="PKD"/>
    <property type="match status" value="1"/>
</dbReference>
<dbReference type="PANTHER" id="PTHR11861">
    <property type="entry name" value="MELANOCYTE PROTEIN PMEL 17-RELATED"/>
    <property type="match status" value="1"/>
</dbReference>
<dbReference type="InterPro" id="IPR035986">
    <property type="entry name" value="PKD_dom_sf"/>
</dbReference>
<keyword evidence="5" id="KW-0812">Transmembrane</keyword>
<dbReference type="Pfam" id="PF00801">
    <property type="entry name" value="PKD"/>
    <property type="match status" value="1"/>
</dbReference>
<keyword evidence="5" id="KW-0472">Membrane</keyword>
<feature type="region of interest" description="Disordered" evidence="4">
    <location>
        <begin position="1"/>
        <end position="22"/>
    </location>
</feature>
<evidence type="ECO:0000256" key="1">
    <source>
        <dbReference type="ARBA" id="ARBA00022729"/>
    </source>
</evidence>
<dbReference type="InterPro" id="IPR059017">
    <property type="entry name" value="PMEL_NMB_N"/>
</dbReference>
<sequence>MKDHHIKSLSWAAQSPDLNPSENQKVIKRKMDSHKPSSKEELLTFLYQEWQKVTQKQCERLADLLQRHHLPVSRFRALYTTPYVPSPIFSTFWKLSMAVEAKDRTVGPGPDRKPRLESVTEPSGIPTMQTPKTSRHRSATPRQLPIGRAGDLGNEGLQVDYQSNNILQQPIKDCMENVEIIQAACHSSEASKDHMTSNQRKSLSLAVRIKTTAEMRVIWQLSVLWLLCAGIEAQNRSRNRIQQNALEVQSKKRLPFKSWNSQMYPVWKGSEAQKRDCWTGGQVTFTIQNDAPTLTGAKVTFSIKLNFPHNQTILPNGQVVWSQNCTDNSTWVSAGEPVYPDESAEGSKCTFPDGRPFPREAEKKQSKFVYVWQAWGKYWQVVDGPSSNLTVETDSIPLGSYTMDVVVYHYRGRQKFIPIGSTSSQFAITDQIPVSVSISQVLDLDQEDKRFIQNRAVSFSVAVHDPSNYLETSDISFSWDFGDESGTLITRNTGVTHTYVSPGLFKAKAVVQAAIPISPCGSAAPMVTSAQEGVTTNQPAEPTIGAATTNGQLTVIPSGTTVLVPVNSTLSLDEADLSVTETSVNDEVAIDSASVEPGTDQETETLPNAILEDETSQVPVVNAEDAATEALPDAMPTTQEVIPSDAAAATGVLPTEVVAETGTQLSEDIVENAAPSATNEGSSTLAPAEVTDLAASSEVVQVSEANGEVILLAKRQAPEGPNVGCLMYRYGTFASDLEIVSGIESVQIVQVEPIVAAGLENAVDLMVTCQGSVPREACTVISDPNCENPQETVCNPVEPSSGCQLVLRQVFNDTGVYCVNVSLTDDVSLAIASAQVSVSSGAASSVSGIAVTVGVLLVALAVATVAYTYRHLKTYTLLRTEHSVNWFPDRPSLRLFIQNALGRSLTDYSLMASLAVNYTRGPVTVKTNLEVRSVGVGGEADWREKEIVRRRGADWAQPRKERRTRSCACNPCGSLLRKEVCRSE</sequence>
<protein>
    <recommendedName>
        <fullName evidence="6">PKD domain-containing protein</fullName>
    </recommendedName>
</protein>
<dbReference type="Gene3D" id="3.30.420.10">
    <property type="entry name" value="Ribonuclease H-like superfamily/Ribonuclease H"/>
    <property type="match status" value="1"/>
</dbReference>